<name>A0AA49AAW2_9BURK</name>
<keyword evidence="2" id="KW-1185">Reference proteome</keyword>
<proteinExistence type="predicted"/>
<reference evidence="1 2" key="1">
    <citation type="submission" date="2020-11" db="EMBL/GenBank/DDBJ databases">
        <authorList>
            <person name="Sun Q."/>
        </authorList>
    </citation>
    <scope>NUCLEOTIDE SEQUENCE [LARGE SCALE GENOMIC DNA]</scope>
    <source>
        <strain evidence="1 2">P8398</strain>
    </source>
</reference>
<accession>A0AA49AAW2</accession>
<dbReference type="Proteomes" id="UP000662888">
    <property type="component" value="Chromosome"/>
</dbReference>
<organism evidence="1 2">
    <name type="scientific">Massilia antarctica</name>
    <dbReference type="NCBI Taxonomy" id="2765360"/>
    <lineage>
        <taxon>Bacteria</taxon>
        <taxon>Pseudomonadati</taxon>
        <taxon>Pseudomonadota</taxon>
        <taxon>Betaproteobacteria</taxon>
        <taxon>Burkholderiales</taxon>
        <taxon>Oxalobacteraceae</taxon>
        <taxon>Telluria group</taxon>
        <taxon>Massilia</taxon>
    </lineage>
</organism>
<gene>
    <name evidence="1" type="ORF">IV454_13035</name>
</gene>
<sequence>MKFGERGGYWVIEWSKAWDPSLTDLLHVAPELVVGKRVAITSCDSGPYVPSEDEVKAGWSRCETAAISREVAKLTELPTPGFDEWYVYDSIPLICPKRNHVNQYGFSVFDEGDATELFWEQIRTAQPLHVLGAGTPNMFFATRNRDSFDQVKSLYEKIG</sequence>
<dbReference type="RefSeq" id="WP_206091791.1">
    <property type="nucleotide sequence ID" value="NZ_CP065053.1"/>
</dbReference>
<dbReference type="EMBL" id="CP065053">
    <property type="protein sequence ID" value="QPI52322.1"/>
    <property type="molecule type" value="Genomic_DNA"/>
</dbReference>
<protein>
    <submittedName>
        <fullName evidence="1">Uncharacterized protein</fullName>
    </submittedName>
</protein>
<evidence type="ECO:0000313" key="1">
    <source>
        <dbReference type="EMBL" id="QPI52322.1"/>
    </source>
</evidence>
<evidence type="ECO:0000313" key="2">
    <source>
        <dbReference type="Proteomes" id="UP000662888"/>
    </source>
</evidence>